<name>A0A5C4S441_PROVB</name>
<protein>
    <submittedName>
        <fullName evidence="3">Aminodeoxychorismate/anthranilate synthase component II</fullName>
    </submittedName>
</protein>
<evidence type="ECO:0000313" key="4">
    <source>
        <dbReference type="Proteomes" id="UP000309544"/>
    </source>
</evidence>
<dbReference type="SUPFAM" id="SSF52317">
    <property type="entry name" value="Class I glutamine amidotransferase-like"/>
    <property type="match status" value="1"/>
</dbReference>
<sequence length="199" mass="21614">MVLVIDNYDSFTYNLVQYMGELGADVRVFRNDELTVSEVLGMEPEKIVISPGPGTPADAGISVELIKAVKGRIPLLGVCLGHQAIAEALGGRVVRAEAVMHGKTSMVHHDDSGIFAGISNPFLATRYHSLIVERVTLPGMLVVRAWTDDGTIMAMDCRELMLYGVQFHPESIMTSEGHRIIGNFLELELSPVRSGASYG</sequence>
<dbReference type="GO" id="GO:0000162">
    <property type="term" value="P:L-tryptophan biosynthetic process"/>
    <property type="evidence" value="ECO:0007669"/>
    <property type="project" value="TreeGrafter"/>
</dbReference>
<evidence type="ECO:0000259" key="2">
    <source>
        <dbReference type="Pfam" id="PF00117"/>
    </source>
</evidence>
<dbReference type="CDD" id="cd01743">
    <property type="entry name" value="GATase1_Anthranilate_Synthase"/>
    <property type="match status" value="1"/>
</dbReference>
<dbReference type="GO" id="GO:0005829">
    <property type="term" value="C:cytosol"/>
    <property type="evidence" value="ECO:0007669"/>
    <property type="project" value="TreeGrafter"/>
</dbReference>
<reference evidence="3 4" key="1">
    <citation type="submission" date="2019-05" db="EMBL/GenBank/DDBJ databases">
        <title>Draft Whole-Genome sequence of the green sulfur bacterium Prosthecochloris vibrioformis DSM 260.</title>
        <authorList>
            <person name="Meyer T.E."/>
            <person name="Kyndt J.A."/>
        </authorList>
    </citation>
    <scope>NUCLEOTIDE SEQUENCE [LARGE SCALE GENOMIC DNA]</scope>
    <source>
        <strain evidence="3 4">DSM 260</strain>
    </source>
</reference>
<dbReference type="PROSITE" id="PS51273">
    <property type="entry name" value="GATASE_TYPE_1"/>
    <property type="match status" value="1"/>
</dbReference>
<dbReference type="GO" id="GO:0004049">
    <property type="term" value="F:anthranilate synthase activity"/>
    <property type="evidence" value="ECO:0007669"/>
    <property type="project" value="TreeGrafter"/>
</dbReference>
<dbReference type="EMBL" id="VDCI01000001">
    <property type="protein sequence ID" value="TNJ37952.1"/>
    <property type="molecule type" value="Genomic_DNA"/>
</dbReference>
<evidence type="ECO:0000313" key="3">
    <source>
        <dbReference type="EMBL" id="TNJ37952.1"/>
    </source>
</evidence>
<dbReference type="FunFam" id="3.40.50.880:FF:000003">
    <property type="entry name" value="Anthranilate synthase component II"/>
    <property type="match status" value="1"/>
</dbReference>
<dbReference type="InterPro" id="IPR029062">
    <property type="entry name" value="Class_I_gatase-like"/>
</dbReference>
<dbReference type="Gene3D" id="3.40.50.880">
    <property type="match status" value="1"/>
</dbReference>
<proteinExistence type="predicted"/>
<comment type="caution">
    <text evidence="3">The sequence shown here is derived from an EMBL/GenBank/DDBJ whole genome shotgun (WGS) entry which is preliminary data.</text>
</comment>
<dbReference type="Proteomes" id="UP000309544">
    <property type="component" value="Unassembled WGS sequence"/>
</dbReference>
<accession>A0A5C4S441</accession>
<dbReference type="PANTHER" id="PTHR43418">
    <property type="entry name" value="MULTIFUNCTIONAL TRYPTOPHAN BIOSYNTHESIS PROTEIN-RELATED"/>
    <property type="match status" value="1"/>
</dbReference>
<dbReference type="PANTHER" id="PTHR43418:SF4">
    <property type="entry name" value="MULTIFUNCTIONAL TRYPTOPHAN BIOSYNTHESIS PROTEIN"/>
    <property type="match status" value="1"/>
</dbReference>
<dbReference type="InterPro" id="IPR017926">
    <property type="entry name" value="GATASE"/>
</dbReference>
<dbReference type="PRINTS" id="PR00099">
    <property type="entry name" value="CPSGATASE"/>
</dbReference>
<dbReference type="RefSeq" id="WP_068867822.1">
    <property type="nucleotide sequence ID" value="NZ_VDCI01000001.1"/>
</dbReference>
<keyword evidence="1" id="KW-0315">Glutamine amidotransferase</keyword>
<keyword evidence="4" id="KW-1185">Reference proteome</keyword>
<dbReference type="Pfam" id="PF00117">
    <property type="entry name" value="GATase"/>
    <property type="match status" value="1"/>
</dbReference>
<organism evidence="3 4">
    <name type="scientific">Prosthecochloris vibrioformis</name>
    <name type="common">Chlorobium vibrioforme</name>
    <dbReference type="NCBI Taxonomy" id="1098"/>
    <lineage>
        <taxon>Bacteria</taxon>
        <taxon>Pseudomonadati</taxon>
        <taxon>Chlorobiota</taxon>
        <taxon>Chlorobiia</taxon>
        <taxon>Chlorobiales</taxon>
        <taxon>Chlorobiaceae</taxon>
        <taxon>Prosthecochloris</taxon>
    </lineage>
</organism>
<dbReference type="PRINTS" id="PR00097">
    <property type="entry name" value="ANTSNTHASEII"/>
</dbReference>
<dbReference type="InterPro" id="IPR006221">
    <property type="entry name" value="TrpG/PapA_dom"/>
</dbReference>
<dbReference type="InterPro" id="IPR050472">
    <property type="entry name" value="Anth_synth/Amidotransfase"/>
</dbReference>
<dbReference type="PRINTS" id="PR00096">
    <property type="entry name" value="GATASE"/>
</dbReference>
<dbReference type="NCBIfam" id="TIGR00566">
    <property type="entry name" value="trpG_papA"/>
    <property type="match status" value="1"/>
</dbReference>
<evidence type="ECO:0000256" key="1">
    <source>
        <dbReference type="ARBA" id="ARBA00022962"/>
    </source>
</evidence>
<feature type="domain" description="Glutamine amidotransferase" evidence="2">
    <location>
        <begin position="3"/>
        <end position="185"/>
    </location>
</feature>
<dbReference type="AlphaFoldDB" id="A0A5C4S441"/>
<gene>
    <name evidence="3" type="ORF">FGF68_01880</name>
</gene>